<reference evidence="1" key="1">
    <citation type="submission" date="2022-06" db="EMBL/GenBank/DDBJ databases">
        <title>WGS of actinobacteria.</title>
        <authorList>
            <person name="Thawai C."/>
        </authorList>
    </citation>
    <scope>NUCLEOTIDE SEQUENCE</scope>
    <source>
        <strain evidence="1">DSM 42010</strain>
    </source>
</reference>
<dbReference type="EMBL" id="JANIIC010000006">
    <property type="protein sequence ID" value="MCQ8828919.1"/>
    <property type="molecule type" value="Genomic_DNA"/>
</dbReference>
<accession>A0A9X2LVL0</accession>
<dbReference type="AlphaFoldDB" id="A0A9X2LVL0"/>
<evidence type="ECO:0000313" key="2">
    <source>
        <dbReference type="Proteomes" id="UP001142400"/>
    </source>
</evidence>
<dbReference type="Proteomes" id="UP001142400">
    <property type="component" value="Unassembled WGS sequence"/>
</dbReference>
<comment type="caution">
    <text evidence="1">The sequence shown here is derived from an EMBL/GenBank/DDBJ whole genome shotgun (WGS) entry which is preliminary data.</text>
</comment>
<name>A0A9X2LVL0_STRMQ</name>
<evidence type="ECO:0000313" key="1">
    <source>
        <dbReference type="EMBL" id="MCQ8828919.1"/>
    </source>
</evidence>
<dbReference type="RefSeq" id="WP_257630361.1">
    <property type="nucleotide sequence ID" value="NZ_JANIIC010000006.1"/>
</dbReference>
<proteinExistence type="predicted"/>
<keyword evidence="2" id="KW-1185">Reference proteome</keyword>
<protein>
    <submittedName>
        <fullName evidence="1">Uncharacterized protein</fullName>
    </submittedName>
</protein>
<organism evidence="1 2">
    <name type="scientific">Streptomyces malaysiensis subsp. samsunensis</name>
    <dbReference type="NCBI Taxonomy" id="459658"/>
    <lineage>
        <taxon>Bacteria</taxon>
        <taxon>Bacillati</taxon>
        <taxon>Actinomycetota</taxon>
        <taxon>Actinomycetes</taxon>
        <taxon>Kitasatosporales</taxon>
        <taxon>Streptomycetaceae</taxon>
        <taxon>Streptomyces</taxon>
        <taxon>Streptomyces violaceusniger group</taxon>
    </lineage>
</organism>
<sequence length="61" mass="5912">MSGSALNAGIALGPLAAAPFVPNSSAGLFTAVAVLFAAITEGTPPGVGRGPAGHVVARLRW</sequence>
<gene>
    <name evidence="1" type="ORF">NQU54_07460</name>
</gene>